<dbReference type="PANTHER" id="PTHR46890:SF23">
    <property type="entry name" value="OS12G0211100 PROTEIN"/>
    <property type="match status" value="1"/>
</dbReference>
<sequence>MWKSSSSFIEIVQQQWNQQVHGSKILCLVTRLKKVKIALKEINKKGFSNVQEANLKENQAMIKDGDENTTLFHQSIKSRNVQNQVYSIHGMVGVWGDTPASVSNAFSEYYVDLLGKTHDHMSPTVKEVVQDGPVVTNQHRVILNAPYTRDEVKQALFSIPGVKAHEPDGVGSFSNRDAWHIVENDVVDAVLDVLNHGKFLKELNHTVIALIPKTKCPQNVSDFRPISYCNTLYKCITKVICGRLRLILPDLILGNQGGFVHGKYIAYNIMVIQDPVKHYGRKSVKPSCLLKVDLLMIL</sequence>
<keyword evidence="1" id="KW-1185">Reference proteome</keyword>
<dbReference type="Proteomes" id="UP000813463">
    <property type="component" value="Chromosome 6"/>
</dbReference>
<evidence type="ECO:0000313" key="1">
    <source>
        <dbReference type="Proteomes" id="UP000813463"/>
    </source>
</evidence>
<evidence type="ECO:0008006" key="3">
    <source>
        <dbReference type="Google" id="ProtNLM"/>
    </source>
</evidence>
<dbReference type="RefSeq" id="XP_021858047.2">
    <property type="nucleotide sequence ID" value="XM_022002355.2"/>
</dbReference>
<dbReference type="KEGG" id="soe:110797262"/>
<dbReference type="PANTHER" id="PTHR46890">
    <property type="entry name" value="NON-LTR RETROLELEMENT REVERSE TRANSCRIPTASE-LIKE PROTEIN-RELATED"/>
    <property type="match status" value="1"/>
</dbReference>
<gene>
    <name evidence="2" type="primary">LOC110797262</name>
</gene>
<dbReference type="AlphaFoldDB" id="A0A9R0IZP6"/>
<reference evidence="2" key="2">
    <citation type="submission" date="2025-08" db="UniProtKB">
        <authorList>
            <consortium name="RefSeq"/>
        </authorList>
    </citation>
    <scope>IDENTIFICATION</scope>
    <source>
        <tissue evidence="2">Leaf</tissue>
    </source>
</reference>
<evidence type="ECO:0000313" key="2">
    <source>
        <dbReference type="RefSeq" id="XP_021858047.2"/>
    </source>
</evidence>
<reference evidence="1" key="1">
    <citation type="journal article" date="2021" name="Nat. Commun.">
        <title>Genomic analyses provide insights into spinach domestication and the genetic basis of agronomic traits.</title>
        <authorList>
            <person name="Cai X."/>
            <person name="Sun X."/>
            <person name="Xu C."/>
            <person name="Sun H."/>
            <person name="Wang X."/>
            <person name="Ge C."/>
            <person name="Zhang Z."/>
            <person name="Wang Q."/>
            <person name="Fei Z."/>
            <person name="Jiao C."/>
            <person name="Wang Q."/>
        </authorList>
    </citation>
    <scope>NUCLEOTIDE SEQUENCE [LARGE SCALE GENOMIC DNA]</scope>
    <source>
        <strain evidence="1">cv. Varoflay</strain>
    </source>
</reference>
<proteinExistence type="predicted"/>
<name>A0A9R0IZP6_SPIOL</name>
<protein>
    <recommendedName>
        <fullName evidence="3">Reverse transcriptase domain-containing protein</fullName>
    </recommendedName>
</protein>
<accession>A0A9R0IZP6</accession>
<dbReference type="InterPro" id="IPR052343">
    <property type="entry name" value="Retrotransposon-Effector_Assoc"/>
</dbReference>
<organism evidence="1 2">
    <name type="scientific">Spinacia oleracea</name>
    <name type="common">Spinach</name>
    <dbReference type="NCBI Taxonomy" id="3562"/>
    <lineage>
        <taxon>Eukaryota</taxon>
        <taxon>Viridiplantae</taxon>
        <taxon>Streptophyta</taxon>
        <taxon>Embryophyta</taxon>
        <taxon>Tracheophyta</taxon>
        <taxon>Spermatophyta</taxon>
        <taxon>Magnoliopsida</taxon>
        <taxon>eudicotyledons</taxon>
        <taxon>Gunneridae</taxon>
        <taxon>Pentapetalae</taxon>
        <taxon>Caryophyllales</taxon>
        <taxon>Chenopodiaceae</taxon>
        <taxon>Chenopodioideae</taxon>
        <taxon>Anserineae</taxon>
        <taxon>Spinacia</taxon>
    </lineage>
</organism>
<dbReference type="GeneID" id="110797262"/>